<reference evidence="2" key="1">
    <citation type="submission" date="2020-08" db="EMBL/GenBank/DDBJ databases">
        <authorList>
            <person name="Shumante A."/>
            <person name="Zimin A.V."/>
            <person name="Puiu D."/>
            <person name="Salzberg S.L."/>
        </authorList>
    </citation>
    <scope>NUCLEOTIDE SEQUENCE</scope>
    <source>
        <strain evidence="2">WC2-LM</strain>
        <tissue evidence="2">Liver</tissue>
    </source>
</reference>
<dbReference type="AlphaFoldDB" id="A0A834Q883"/>
<dbReference type="Proteomes" id="UP000662637">
    <property type="component" value="Unassembled WGS sequence"/>
</dbReference>
<protein>
    <submittedName>
        <fullName evidence="2">Uncharacterized protein</fullName>
    </submittedName>
</protein>
<evidence type="ECO:0000313" key="2">
    <source>
        <dbReference type="EMBL" id="KAF7472312.1"/>
    </source>
</evidence>
<comment type="caution">
    <text evidence="2">The sequence shown here is derived from an EMBL/GenBank/DDBJ whole genome shotgun (WGS) entry which is preliminary data.</text>
</comment>
<proteinExistence type="predicted"/>
<gene>
    <name evidence="2" type="ORF">GHT09_016779</name>
</gene>
<organism evidence="2 3">
    <name type="scientific">Marmota monax</name>
    <name type="common">Woodchuck</name>
    <dbReference type="NCBI Taxonomy" id="9995"/>
    <lineage>
        <taxon>Eukaryota</taxon>
        <taxon>Metazoa</taxon>
        <taxon>Chordata</taxon>
        <taxon>Craniata</taxon>
        <taxon>Vertebrata</taxon>
        <taxon>Euteleostomi</taxon>
        <taxon>Mammalia</taxon>
        <taxon>Eutheria</taxon>
        <taxon>Euarchontoglires</taxon>
        <taxon>Glires</taxon>
        <taxon>Rodentia</taxon>
        <taxon>Sciuromorpha</taxon>
        <taxon>Sciuridae</taxon>
        <taxon>Xerinae</taxon>
        <taxon>Marmotini</taxon>
        <taxon>Marmota</taxon>
    </lineage>
</organism>
<accession>A0A834Q883</accession>
<sequence length="119" mass="12341">MEPAAARGKTPTAEARHPGKWAPPSASYRIPTLDLVTTVHLGATALLVTTEDVHGVAQAPDPALHVHTELHWVSLCPEGLSRPGCPCSLLGCAQSSPCGMAPLLCALSLPASPRPDKPL</sequence>
<dbReference type="EMBL" id="WJEC01006531">
    <property type="protein sequence ID" value="KAF7472312.1"/>
    <property type="molecule type" value="Genomic_DNA"/>
</dbReference>
<name>A0A834Q883_MARMO</name>
<feature type="region of interest" description="Disordered" evidence="1">
    <location>
        <begin position="1"/>
        <end position="24"/>
    </location>
</feature>
<evidence type="ECO:0000256" key="1">
    <source>
        <dbReference type="SAM" id="MobiDB-lite"/>
    </source>
</evidence>
<evidence type="ECO:0000313" key="3">
    <source>
        <dbReference type="Proteomes" id="UP000662637"/>
    </source>
</evidence>